<keyword evidence="2" id="KW-1185">Reference proteome</keyword>
<proteinExistence type="predicted"/>
<dbReference type="HOGENOM" id="CLU_124278_0_0_6"/>
<evidence type="ECO:0000313" key="1">
    <source>
        <dbReference type="EMBL" id="AAK03882.1"/>
    </source>
</evidence>
<accession>Q9CK36</accession>
<organism evidence="1 2">
    <name type="scientific">Pasteurella multocida (strain Pm70)</name>
    <dbReference type="NCBI Taxonomy" id="272843"/>
    <lineage>
        <taxon>Bacteria</taxon>
        <taxon>Pseudomonadati</taxon>
        <taxon>Pseudomonadota</taxon>
        <taxon>Gammaproteobacteria</taxon>
        <taxon>Pasteurellales</taxon>
        <taxon>Pasteurellaceae</taxon>
        <taxon>Pasteurella</taxon>
    </lineage>
</organism>
<name>Q9CK36_PASMU</name>
<dbReference type="AlphaFoldDB" id="Q9CK36"/>
<protein>
    <submittedName>
        <fullName evidence="1">Uncharacterized protein</fullName>
    </submittedName>
</protein>
<gene>
    <name evidence="1" type="ordered locus">PM1798</name>
</gene>
<evidence type="ECO:0000313" key="2">
    <source>
        <dbReference type="Proteomes" id="UP000000809"/>
    </source>
</evidence>
<dbReference type="EMBL" id="AE004439">
    <property type="protein sequence ID" value="AAK03882.1"/>
    <property type="molecule type" value="Genomic_DNA"/>
</dbReference>
<dbReference type="Proteomes" id="UP000000809">
    <property type="component" value="Chromosome"/>
</dbReference>
<dbReference type="EnsemblBacteria" id="AAK03882">
    <property type="protein sequence ID" value="AAK03882"/>
    <property type="gene ID" value="PM1798"/>
</dbReference>
<reference evidence="1 2" key="1">
    <citation type="journal article" date="2001" name="Proc. Natl. Acad. Sci. U.S.A.">
        <title>Complete genomic sequence of Pasteurella multocida Pm70.</title>
        <authorList>
            <person name="May B.J."/>
            <person name="Zhang Q."/>
            <person name="Li L.L."/>
            <person name="Paustian M.L."/>
            <person name="Whittam T.S."/>
            <person name="Kapur V."/>
        </authorList>
    </citation>
    <scope>NUCLEOTIDE SEQUENCE [LARGE SCALE GENOMIC DNA]</scope>
    <source>
        <strain evidence="1 2">Pm70</strain>
    </source>
</reference>
<dbReference type="KEGG" id="pmu:PM1798"/>
<sequence length="197" mass="22197">MCKRLANIDFHSIINDQCTGLNKELIMLKSLSLISLITLLSACSMSSYVPFMNDKKAVIDLDKTQIDQKSYATAYEATLATYKGRVNQDYDVHSFSSGANDWYLNRILLPIDKIKENLYQGGHDSNIHAYYSGVVFASALQSNFNKLNPNCWSYLDAPSVTQGIYDAMKDLQKGKQRAEDDPYIVQGSEQLLKRCAQ</sequence>
<dbReference type="STRING" id="272843.PM1798"/>